<evidence type="ECO:0000256" key="2">
    <source>
        <dbReference type="SAM" id="SignalP"/>
    </source>
</evidence>
<dbReference type="Proteomes" id="UP000032430">
    <property type="component" value="Chromosome I"/>
</dbReference>
<keyword evidence="1" id="KW-0812">Transmembrane</keyword>
<evidence type="ECO:0000313" key="4">
    <source>
        <dbReference type="Proteomes" id="UP000032430"/>
    </source>
</evidence>
<dbReference type="KEGG" id="lfa:LFA_2606"/>
<protein>
    <submittedName>
        <fullName evidence="3">Uncharacterized protein</fullName>
    </submittedName>
</protein>
<dbReference type="HOGENOM" id="CLU_056348_0_0_6"/>
<keyword evidence="4" id="KW-1185">Reference proteome</keyword>
<evidence type="ECO:0000256" key="1">
    <source>
        <dbReference type="SAM" id="Phobius"/>
    </source>
</evidence>
<feature type="signal peptide" evidence="2">
    <location>
        <begin position="1"/>
        <end position="37"/>
    </location>
</feature>
<dbReference type="RefSeq" id="WP_157010352.1">
    <property type="nucleotide sequence ID" value="NZ_LN614827.1"/>
</dbReference>
<dbReference type="EMBL" id="LN614827">
    <property type="protein sequence ID" value="CEG57976.1"/>
    <property type="molecule type" value="Genomic_DNA"/>
</dbReference>
<dbReference type="InterPro" id="IPR006616">
    <property type="entry name" value="DM9_repeat"/>
</dbReference>
<gene>
    <name evidence="3" type="ORF">LFA_2606</name>
</gene>
<evidence type="ECO:0000313" key="3">
    <source>
        <dbReference type="EMBL" id="CEG57976.1"/>
    </source>
</evidence>
<dbReference type="STRING" id="1212491.LFA_2606"/>
<name>A0A098G7J2_9GAMM</name>
<dbReference type="AlphaFoldDB" id="A0A098G7J2"/>
<reference evidence="3" key="1">
    <citation type="submission" date="2014-09" db="EMBL/GenBank/DDBJ databases">
        <authorList>
            <person name="GOMEZ-VALERO Laura"/>
        </authorList>
    </citation>
    <scope>NUCLEOTIDE SEQUENCE</scope>
    <source>
        <strain evidence="3">LLAP-10</strain>
    </source>
</reference>
<feature type="chain" id="PRO_5001942783" evidence="2">
    <location>
        <begin position="38"/>
        <end position="302"/>
    </location>
</feature>
<keyword evidence="1" id="KW-1133">Transmembrane helix</keyword>
<organism evidence="3 4">
    <name type="scientific">Legionella fallonii LLAP-10</name>
    <dbReference type="NCBI Taxonomy" id="1212491"/>
    <lineage>
        <taxon>Bacteria</taxon>
        <taxon>Pseudomonadati</taxon>
        <taxon>Pseudomonadota</taxon>
        <taxon>Gammaproteobacteria</taxon>
        <taxon>Legionellales</taxon>
        <taxon>Legionellaceae</taxon>
        <taxon>Legionella</taxon>
    </lineage>
</organism>
<sequence length="302" mass="33561">MMYKKSDKRAKRKRVIAPCLMSAFCILSAVGSVPSWAHPSGGGGFHGRGGFGGGGYIHNYGGTYHQYGGYHAGGFSGGYRGAEYYHNSLGHSPFGQMHHQFQGHPQTFHSFNHASAAMAHSGNFHHDGGINGRFAGHANWVNHGYWHGSYWHGGYGPYWAGRPYWGWGGGFFYGAFFGAAITTAFFLPPVYAEYYYYPPLYYYPGPYSYTVIVNEYPPMPAPPLRLPPQRVETWVAVKNGRIPVNAVANNKVHKKTTYYCRVRFHGKTSYGVLVPKDGCYVDEPSVSMRFSKYDVLVSSIVG</sequence>
<keyword evidence="1" id="KW-0472">Membrane</keyword>
<dbReference type="OrthoDB" id="5654122at2"/>
<feature type="transmembrane region" description="Helical" evidence="1">
    <location>
        <begin position="164"/>
        <end position="187"/>
    </location>
</feature>
<accession>A0A098G7J2</accession>
<dbReference type="SMART" id="SM00696">
    <property type="entry name" value="DM9"/>
    <property type="match status" value="1"/>
</dbReference>
<proteinExistence type="predicted"/>
<keyword evidence="2" id="KW-0732">Signal</keyword>